<feature type="compositionally biased region" description="Polar residues" evidence="10">
    <location>
        <begin position="357"/>
        <end position="366"/>
    </location>
</feature>
<evidence type="ECO:0000256" key="7">
    <source>
        <dbReference type="ARBA" id="ARBA00047899"/>
    </source>
</evidence>
<dbReference type="Pfam" id="PF13432">
    <property type="entry name" value="TPR_16"/>
    <property type="match status" value="2"/>
</dbReference>
<dbReference type="Pfam" id="PF00069">
    <property type="entry name" value="Pkinase"/>
    <property type="match status" value="1"/>
</dbReference>
<dbReference type="GO" id="GO:0005524">
    <property type="term" value="F:ATP binding"/>
    <property type="evidence" value="ECO:0007669"/>
    <property type="project" value="UniProtKB-KW"/>
</dbReference>
<dbReference type="SMART" id="SM00220">
    <property type="entry name" value="S_TKc"/>
    <property type="match status" value="1"/>
</dbReference>
<dbReference type="SUPFAM" id="SSF48452">
    <property type="entry name" value="TPR-like"/>
    <property type="match status" value="1"/>
</dbReference>
<dbReference type="Gene3D" id="3.30.200.20">
    <property type="entry name" value="Phosphorylase Kinase, domain 1"/>
    <property type="match status" value="1"/>
</dbReference>
<evidence type="ECO:0000313" key="13">
    <source>
        <dbReference type="Proteomes" id="UP000615026"/>
    </source>
</evidence>
<protein>
    <recommendedName>
        <fullName evidence="1">non-specific serine/threonine protein kinase</fullName>
        <ecNumber evidence="1">2.7.11.1</ecNumber>
    </recommendedName>
</protein>
<dbReference type="Pfam" id="PF00515">
    <property type="entry name" value="TPR_1"/>
    <property type="match status" value="1"/>
</dbReference>
<feature type="compositionally biased region" description="Pro residues" evidence="10">
    <location>
        <begin position="469"/>
        <end position="486"/>
    </location>
</feature>
<accession>A0A928ZXG8</accession>
<evidence type="ECO:0000256" key="2">
    <source>
        <dbReference type="ARBA" id="ARBA00022527"/>
    </source>
</evidence>
<feature type="repeat" description="TPR" evidence="9">
    <location>
        <begin position="638"/>
        <end position="671"/>
    </location>
</feature>
<keyword evidence="4" id="KW-0547">Nucleotide-binding</keyword>
<dbReference type="SMART" id="SM00028">
    <property type="entry name" value="TPR"/>
    <property type="match status" value="5"/>
</dbReference>
<proteinExistence type="predicted"/>
<evidence type="ECO:0000256" key="3">
    <source>
        <dbReference type="ARBA" id="ARBA00022679"/>
    </source>
</evidence>
<keyword evidence="3" id="KW-0808">Transferase</keyword>
<feature type="compositionally biased region" description="Low complexity" evidence="10">
    <location>
        <begin position="326"/>
        <end position="341"/>
    </location>
</feature>
<feature type="repeat" description="TPR" evidence="9">
    <location>
        <begin position="604"/>
        <end position="637"/>
    </location>
</feature>
<dbReference type="GO" id="GO:0004674">
    <property type="term" value="F:protein serine/threonine kinase activity"/>
    <property type="evidence" value="ECO:0007669"/>
    <property type="project" value="UniProtKB-KW"/>
</dbReference>
<comment type="catalytic activity">
    <reaction evidence="7">
        <text>L-threonyl-[protein] + ATP = O-phospho-L-threonyl-[protein] + ADP + H(+)</text>
        <dbReference type="Rhea" id="RHEA:46608"/>
        <dbReference type="Rhea" id="RHEA-COMP:11060"/>
        <dbReference type="Rhea" id="RHEA-COMP:11605"/>
        <dbReference type="ChEBI" id="CHEBI:15378"/>
        <dbReference type="ChEBI" id="CHEBI:30013"/>
        <dbReference type="ChEBI" id="CHEBI:30616"/>
        <dbReference type="ChEBI" id="CHEBI:61977"/>
        <dbReference type="ChEBI" id="CHEBI:456216"/>
        <dbReference type="EC" id="2.7.11.1"/>
    </reaction>
</comment>
<dbReference type="InterPro" id="IPR000719">
    <property type="entry name" value="Prot_kinase_dom"/>
</dbReference>
<dbReference type="RefSeq" id="WP_193995097.1">
    <property type="nucleotide sequence ID" value="NZ_JADEXP010000245.1"/>
</dbReference>
<dbReference type="Proteomes" id="UP000615026">
    <property type="component" value="Unassembled WGS sequence"/>
</dbReference>
<dbReference type="PANTHER" id="PTHR24363">
    <property type="entry name" value="SERINE/THREONINE PROTEIN KINASE"/>
    <property type="match status" value="1"/>
</dbReference>
<dbReference type="PANTHER" id="PTHR24363:SF0">
    <property type="entry name" value="SERINE_THREONINE KINASE LIKE DOMAIN CONTAINING 1"/>
    <property type="match status" value="1"/>
</dbReference>
<dbReference type="AlphaFoldDB" id="A0A928ZXG8"/>
<keyword evidence="2" id="KW-0723">Serine/threonine-protein kinase</keyword>
<comment type="catalytic activity">
    <reaction evidence="8">
        <text>L-seryl-[protein] + ATP = O-phospho-L-seryl-[protein] + ADP + H(+)</text>
        <dbReference type="Rhea" id="RHEA:17989"/>
        <dbReference type="Rhea" id="RHEA-COMP:9863"/>
        <dbReference type="Rhea" id="RHEA-COMP:11604"/>
        <dbReference type="ChEBI" id="CHEBI:15378"/>
        <dbReference type="ChEBI" id="CHEBI:29999"/>
        <dbReference type="ChEBI" id="CHEBI:30616"/>
        <dbReference type="ChEBI" id="CHEBI:83421"/>
        <dbReference type="ChEBI" id="CHEBI:456216"/>
        <dbReference type="EC" id="2.7.11.1"/>
    </reaction>
</comment>
<evidence type="ECO:0000256" key="9">
    <source>
        <dbReference type="PROSITE-ProRule" id="PRU00339"/>
    </source>
</evidence>
<gene>
    <name evidence="12" type="ORF">IQ260_21285</name>
</gene>
<evidence type="ECO:0000259" key="11">
    <source>
        <dbReference type="PROSITE" id="PS50011"/>
    </source>
</evidence>
<evidence type="ECO:0000256" key="8">
    <source>
        <dbReference type="ARBA" id="ARBA00048679"/>
    </source>
</evidence>
<dbReference type="Gene3D" id="1.10.510.10">
    <property type="entry name" value="Transferase(Phosphotransferase) domain 1"/>
    <property type="match status" value="1"/>
</dbReference>
<evidence type="ECO:0000256" key="6">
    <source>
        <dbReference type="ARBA" id="ARBA00022840"/>
    </source>
</evidence>
<evidence type="ECO:0000256" key="4">
    <source>
        <dbReference type="ARBA" id="ARBA00022741"/>
    </source>
</evidence>
<dbReference type="PROSITE" id="PS50005">
    <property type="entry name" value="TPR"/>
    <property type="match status" value="2"/>
</dbReference>
<sequence>MQLLSVKSKETLGGRYKLIQPLSQGGFGHTFIATDLHLPDHPTCVIKQLKPHLQDAESLAVARRLFETEARVLYQLGEHAQIPRLLAHFEDGQEFYLAQELIEGNSLSDLIRPGKPWSEARVRRLLSEILTPLAFVHEQGVIHRDLKPSNLIHRRADDHIVLIDFGAVKQVSERRQNGPATRTISIGTQGYMPSEQLAGNPWFSSDIYAAGMICLQALTGTAPHLIQRDSRTSEVVWQSPDLDISADFKTVLARMVRYDFRDRYSTAAAVLAELQALPEIPTESLVVPSKIEIPTGPTQILAPDKSPSEPPAELPTDTTALLDQRPPTAESIPSESIPSAPVQTSTQPLDIRKLGTPVSSPSSQPATKTTVAALSTLLLNKPMGRWSILGLSILTVAVLGLFRTSQTSANLAAQIPGAPQVETVPSSPASVATSSPVVAQPPAAQTPATQTPPISAPEDNAVKAAVEAAPPPPSSPVSDATPPPAAAPAASPSAKPSAKPPLNELLTKAKELRDRNQYSDALQVYDQLLKHHPEQAEAHWGQCYSWNHLQNYGEAIAACDRALAIAPDHIQSLLSKGYALEHQRQPDAALALYDQVLSLAPDYTDAWNNRGGIMLRQHRFEEALAAFDRARDIDPNFAAAWNNRGAALWELRRFDDAIASIDKAIALQPDYPEAQDLRAQIRQKLGR</sequence>
<evidence type="ECO:0000256" key="5">
    <source>
        <dbReference type="ARBA" id="ARBA00022777"/>
    </source>
</evidence>
<keyword evidence="13" id="KW-1185">Reference proteome</keyword>
<feature type="domain" description="Protein kinase" evidence="11">
    <location>
        <begin position="16"/>
        <end position="280"/>
    </location>
</feature>
<feature type="compositionally biased region" description="Low complexity" evidence="10">
    <location>
        <begin position="423"/>
        <end position="468"/>
    </location>
</feature>
<dbReference type="EC" id="2.7.11.1" evidence="1"/>
<keyword evidence="6" id="KW-0067">ATP-binding</keyword>
<feature type="region of interest" description="Disordered" evidence="10">
    <location>
        <begin position="296"/>
        <end position="366"/>
    </location>
</feature>
<evidence type="ECO:0000256" key="1">
    <source>
        <dbReference type="ARBA" id="ARBA00012513"/>
    </source>
</evidence>
<name>A0A928ZXG8_LEPEC</name>
<dbReference type="PROSITE" id="PS50011">
    <property type="entry name" value="PROTEIN_KINASE_DOM"/>
    <property type="match status" value="1"/>
</dbReference>
<dbReference type="CDD" id="cd14014">
    <property type="entry name" value="STKc_PknB_like"/>
    <property type="match status" value="1"/>
</dbReference>
<dbReference type="InterPro" id="IPR019734">
    <property type="entry name" value="TPR_rpt"/>
</dbReference>
<dbReference type="InterPro" id="IPR011009">
    <property type="entry name" value="Kinase-like_dom_sf"/>
</dbReference>
<dbReference type="Gene3D" id="1.25.40.10">
    <property type="entry name" value="Tetratricopeptide repeat domain"/>
    <property type="match status" value="2"/>
</dbReference>
<keyword evidence="5" id="KW-0418">Kinase</keyword>
<feature type="region of interest" description="Disordered" evidence="10">
    <location>
        <begin position="420"/>
        <end position="501"/>
    </location>
</feature>
<dbReference type="EMBL" id="JADEXP010000245">
    <property type="protein sequence ID" value="MBE9069183.1"/>
    <property type="molecule type" value="Genomic_DNA"/>
</dbReference>
<dbReference type="PROSITE" id="PS50293">
    <property type="entry name" value="TPR_REGION"/>
    <property type="match status" value="1"/>
</dbReference>
<feature type="compositionally biased region" description="Low complexity" evidence="10">
    <location>
        <begin position="487"/>
        <end position="501"/>
    </location>
</feature>
<evidence type="ECO:0000313" key="12">
    <source>
        <dbReference type="EMBL" id="MBE9069183.1"/>
    </source>
</evidence>
<reference evidence="12" key="1">
    <citation type="submission" date="2020-10" db="EMBL/GenBank/DDBJ databases">
        <authorList>
            <person name="Castelo-Branco R."/>
            <person name="Eusebio N."/>
            <person name="Adriana R."/>
            <person name="Vieira A."/>
            <person name="Brugerolle De Fraissinette N."/>
            <person name="Rezende De Castro R."/>
            <person name="Schneider M.P."/>
            <person name="Vasconcelos V."/>
            <person name="Leao P.N."/>
        </authorList>
    </citation>
    <scope>NUCLEOTIDE SEQUENCE</scope>
    <source>
        <strain evidence="12">LEGE 11479</strain>
    </source>
</reference>
<comment type="caution">
    <text evidence="12">The sequence shown here is derived from an EMBL/GenBank/DDBJ whole genome shotgun (WGS) entry which is preliminary data.</text>
</comment>
<dbReference type="InterPro" id="IPR011990">
    <property type="entry name" value="TPR-like_helical_dom_sf"/>
</dbReference>
<dbReference type="SUPFAM" id="SSF56112">
    <property type="entry name" value="Protein kinase-like (PK-like)"/>
    <property type="match status" value="1"/>
</dbReference>
<keyword evidence="9" id="KW-0802">TPR repeat</keyword>
<evidence type="ECO:0000256" key="10">
    <source>
        <dbReference type="SAM" id="MobiDB-lite"/>
    </source>
</evidence>
<organism evidence="12 13">
    <name type="scientific">Leptolyngbya cf. ectocarpi LEGE 11479</name>
    <dbReference type="NCBI Taxonomy" id="1828722"/>
    <lineage>
        <taxon>Bacteria</taxon>
        <taxon>Bacillati</taxon>
        <taxon>Cyanobacteriota</taxon>
        <taxon>Cyanophyceae</taxon>
        <taxon>Leptolyngbyales</taxon>
        <taxon>Leptolyngbyaceae</taxon>
        <taxon>Leptolyngbya group</taxon>
        <taxon>Leptolyngbya</taxon>
    </lineage>
</organism>